<name>A0A1S3Z005_TOBAC</name>
<dbReference type="Pfam" id="PF13912">
    <property type="entry name" value="zf-C2H2_6"/>
    <property type="match status" value="1"/>
</dbReference>
<evidence type="ECO:0000313" key="10">
    <source>
        <dbReference type="Proteomes" id="UP000790787"/>
    </source>
</evidence>
<dbReference type="Proteomes" id="UP000790787">
    <property type="component" value="Chromosome 2"/>
</dbReference>
<proteinExistence type="predicted"/>
<reference evidence="10" key="1">
    <citation type="journal article" date="2014" name="Nat. Commun.">
        <title>The tobacco genome sequence and its comparison with those of tomato and potato.</title>
        <authorList>
            <person name="Sierro N."/>
            <person name="Battey J.N."/>
            <person name="Ouadi S."/>
            <person name="Bakaher N."/>
            <person name="Bovet L."/>
            <person name="Willig A."/>
            <person name="Goepfert S."/>
            <person name="Peitsch M.C."/>
            <person name="Ivanov N.V."/>
        </authorList>
    </citation>
    <scope>NUCLEOTIDE SEQUENCE [LARGE SCALE GENOMIC DNA]</scope>
</reference>
<evidence type="ECO:0000256" key="3">
    <source>
        <dbReference type="ARBA" id="ARBA00022771"/>
    </source>
</evidence>
<evidence type="ECO:0000256" key="7">
    <source>
        <dbReference type="ARBA" id="ARBA00023242"/>
    </source>
</evidence>
<dbReference type="GeneID" id="107781261"/>
<keyword evidence="2" id="KW-0479">Metal-binding</keyword>
<protein>
    <submittedName>
        <fullName evidence="11">Uncharacterized protein LOC107781261</fullName>
    </submittedName>
    <submittedName>
        <fullName evidence="11">Zinc finger protein 1-like</fullName>
    </submittedName>
</protein>
<dbReference type="AlphaFoldDB" id="A0A1S3Z005"/>
<dbReference type="PaxDb" id="4097-A0A1S3Z005"/>
<dbReference type="PROSITE" id="PS00028">
    <property type="entry name" value="ZINC_FINGER_C2H2_1"/>
    <property type="match status" value="1"/>
</dbReference>
<accession>A0A1S3Z005</accession>
<reference evidence="11" key="2">
    <citation type="submission" date="2025-08" db="UniProtKB">
        <authorList>
            <consortium name="RefSeq"/>
        </authorList>
    </citation>
    <scope>IDENTIFICATION</scope>
    <source>
        <tissue evidence="11">Leaf</tissue>
    </source>
</reference>
<dbReference type="Gene3D" id="3.30.160.60">
    <property type="entry name" value="Classic Zinc Finger"/>
    <property type="match status" value="1"/>
</dbReference>
<dbReference type="STRING" id="4097.A0A1S3Z005"/>
<evidence type="ECO:0000256" key="1">
    <source>
        <dbReference type="ARBA" id="ARBA00004123"/>
    </source>
</evidence>
<dbReference type="OrthoDB" id="1708403at2759"/>
<dbReference type="SUPFAM" id="SSF57667">
    <property type="entry name" value="beta-beta-alpha zinc fingers"/>
    <property type="match status" value="1"/>
</dbReference>
<evidence type="ECO:0000256" key="2">
    <source>
        <dbReference type="ARBA" id="ARBA00022723"/>
    </source>
</evidence>
<dbReference type="KEGG" id="nta:107781261"/>
<keyword evidence="4" id="KW-0862">Zinc</keyword>
<dbReference type="RefSeq" id="XP_016457427.1">
    <property type="nucleotide sequence ID" value="XM_016601941.1"/>
</dbReference>
<keyword evidence="7" id="KW-0539">Nucleus</keyword>
<dbReference type="GO" id="GO:0008270">
    <property type="term" value="F:zinc ion binding"/>
    <property type="evidence" value="ECO:0007669"/>
    <property type="project" value="UniProtKB-KW"/>
</dbReference>
<dbReference type="InterPro" id="IPR013087">
    <property type="entry name" value="Znf_C2H2_type"/>
</dbReference>
<keyword evidence="5" id="KW-0805">Transcription regulation</keyword>
<sequence>MEQARYWMNAKRKHDMTLSNNPSSYGDSWEEQAFAEDAAGALGGCIWPPRSYTCSFCRREFRSAQALGGHMNVHRRDRARMKQNPPSNISSGDHQHQVFIPPHHNNSHVQYPSLQICTFMYNPNADSDPGVLTSPNSDPLPIRVSSQKTLATHSSFSSIVQEQNKYKLSSPPSWSNLVADKYSRLSNVKNHEEKKLKSIDFKKEERNLEVIDPSSRAKQDHVAISNCKRRRVDEENNTSFANLFPKTSSMERCRPQSEVLERIPSAIEELDLELRL</sequence>
<dbReference type="RefSeq" id="XP_016457427.1">
    <property type="nucleotide sequence ID" value="XM_016601941.2"/>
</dbReference>
<evidence type="ECO:0000256" key="6">
    <source>
        <dbReference type="ARBA" id="ARBA00023163"/>
    </source>
</evidence>
<evidence type="ECO:0000313" key="11">
    <source>
        <dbReference type="RefSeq" id="XP_016457427.1"/>
    </source>
</evidence>
<dbReference type="GO" id="GO:0005634">
    <property type="term" value="C:nucleus"/>
    <property type="evidence" value="ECO:0007669"/>
    <property type="project" value="UniProtKB-SubCell"/>
</dbReference>
<dbReference type="SMART" id="SM00355">
    <property type="entry name" value="ZnF_C2H2"/>
    <property type="match status" value="1"/>
</dbReference>
<dbReference type="InterPro" id="IPR036236">
    <property type="entry name" value="Znf_C2H2_sf"/>
</dbReference>
<dbReference type="PROSITE" id="PS50157">
    <property type="entry name" value="ZINC_FINGER_C2H2_2"/>
    <property type="match status" value="1"/>
</dbReference>
<evidence type="ECO:0000259" key="9">
    <source>
        <dbReference type="PROSITE" id="PS50157"/>
    </source>
</evidence>
<keyword evidence="10" id="KW-1185">Reference proteome</keyword>
<dbReference type="InterPro" id="IPR052426">
    <property type="entry name" value="Plant_dev_regulator"/>
</dbReference>
<comment type="subcellular location">
    <subcellularLocation>
        <location evidence="1">Nucleus</location>
    </subcellularLocation>
</comment>
<evidence type="ECO:0000256" key="8">
    <source>
        <dbReference type="PROSITE-ProRule" id="PRU00042"/>
    </source>
</evidence>
<keyword evidence="3 8" id="KW-0863">Zinc-finger</keyword>
<dbReference type="PANTHER" id="PTHR45801:SF94">
    <property type="entry name" value="ZINC FINGER PROTEIN 10"/>
    <property type="match status" value="1"/>
</dbReference>
<dbReference type="PANTHER" id="PTHR45801">
    <property type="entry name" value="OS07G0101800 PROTEIN"/>
    <property type="match status" value="1"/>
</dbReference>
<dbReference type="OMA" id="MEQERYW"/>
<organism evidence="10 11">
    <name type="scientific">Nicotiana tabacum</name>
    <name type="common">Common tobacco</name>
    <dbReference type="NCBI Taxonomy" id="4097"/>
    <lineage>
        <taxon>Eukaryota</taxon>
        <taxon>Viridiplantae</taxon>
        <taxon>Streptophyta</taxon>
        <taxon>Embryophyta</taxon>
        <taxon>Tracheophyta</taxon>
        <taxon>Spermatophyta</taxon>
        <taxon>Magnoliopsida</taxon>
        <taxon>eudicotyledons</taxon>
        <taxon>Gunneridae</taxon>
        <taxon>Pentapetalae</taxon>
        <taxon>asterids</taxon>
        <taxon>lamiids</taxon>
        <taxon>Solanales</taxon>
        <taxon>Solanaceae</taxon>
        <taxon>Nicotianoideae</taxon>
        <taxon>Nicotianeae</taxon>
        <taxon>Nicotiana</taxon>
    </lineage>
</organism>
<evidence type="ECO:0000256" key="4">
    <source>
        <dbReference type="ARBA" id="ARBA00022833"/>
    </source>
</evidence>
<keyword evidence="6" id="KW-0804">Transcription</keyword>
<feature type="domain" description="C2H2-type" evidence="9">
    <location>
        <begin position="52"/>
        <end position="79"/>
    </location>
</feature>
<evidence type="ECO:0000256" key="5">
    <source>
        <dbReference type="ARBA" id="ARBA00023015"/>
    </source>
</evidence>
<gene>
    <name evidence="11" type="primary">LOC107781261</name>
</gene>